<evidence type="ECO:0000256" key="2">
    <source>
        <dbReference type="SAM" id="Phobius"/>
    </source>
</evidence>
<evidence type="ECO:0000313" key="3">
    <source>
        <dbReference type="EMBL" id="MFG3188672.1"/>
    </source>
</evidence>
<feature type="compositionally biased region" description="Low complexity" evidence="1">
    <location>
        <begin position="173"/>
        <end position="195"/>
    </location>
</feature>
<gene>
    <name evidence="3" type="ORF">ACGFYS_07005</name>
</gene>
<dbReference type="Proteomes" id="UP001604282">
    <property type="component" value="Unassembled WGS sequence"/>
</dbReference>
<comment type="caution">
    <text evidence="3">The sequence shown here is derived from an EMBL/GenBank/DDBJ whole genome shotgun (WGS) entry which is preliminary data.</text>
</comment>
<dbReference type="RefSeq" id="WP_392880107.1">
    <property type="nucleotide sequence ID" value="NZ_JBICZW010000003.1"/>
</dbReference>
<feature type="region of interest" description="Disordered" evidence="1">
    <location>
        <begin position="134"/>
        <end position="224"/>
    </location>
</feature>
<name>A0ABW7BQF6_9ACTN</name>
<proteinExistence type="predicted"/>
<keyword evidence="2" id="KW-1133">Transmembrane helix</keyword>
<keyword evidence="2" id="KW-0812">Transmembrane</keyword>
<dbReference type="EMBL" id="JBICZW010000003">
    <property type="protein sequence ID" value="MFG3188672.1"/>
    <property type="molecule type" value="Genomic_DNA"/>
</dbReference>
<feature type="transmembrane region" description="Helical" evidence="2">
    <location>
        <begin position="107"/>
        <end position="131"/>
    </location>
</feature>
<evidence type="ECO:0008006" key="5">
    <source>
        <dbReference type="Google" id="ProtNLM"/>
    </source>
</evidence>
<reference evidence="3 4" key="1">
    <citation type="submission" date="2024-10" db="EMBL/GenBank/DDBJ databases">
        <title>The Natural Products Discovery Center: Release of the First 8490 Sequenced Strains for Exploring Actinobacteria Biosynthetic Diversity.</title>
        <authorList>
            <person name="Kalkreuter E."/>
            <person name="Kautsar S.A."/>
            <person name="Yang D."/>
            <person name="Bader C.D."/>
            <person name="Teijaro C.N."/>
            <person name="Fluegel L."/>
            <person name="Davis C.M."/>
            <person name="Simpson J.R."/>
            <person name="Lauterbach L."/>
            <person name="Steele A.D."/>
            <person name="Gui C."/>
            <person name="Meng S."/>
            <person name="Li G."/>
            <person name="Viehrig K."/>
            <person name="Ye F."/>
            <person name="Su P."/>
            <person name="Kiefer A.F."/>
            <person name="Nichols A."/>
            <person name="Cepeda A.J."/>
            <person name="Yan W."/>
            <person name="Fan B."/>
            <person name="Jiang Y."/>
            <person name="Adhikari A."/>
            <person name="Zheng C.-J."/>
            <person name="Schuster L."/>
            <person name="Cowan T.M."/>
            <person name="Smanski M.J."/>
            <person name="Chevrette M.G."/>
            <person name="De Carvalho L.P.S."/>
            <person name="Shen B."/>
        </authorList>
    </citation>
    <scope>NUCLEOTIDE SEQUENCE [LARGE SCALE GENOMIC DNA]</scope>
    <source>
        <strain evidence="3 4">NPDC048229</strain>
    </source>
</reference>
<feature type="compositionally biased region" description="Basic and acidic residues" evidence="1">
    <location>
        <begin position="275"/>
        <end position="320"/>
    </location>
</feature>
<evidence type="ECO:0000256" key="1">
    <source>
        <dbReference type="SAM" id="MobiDB-lite"/>
    </source>
</evidence>
<protein>
    <recommendedName>
        <fullName evidence="5">Extensin</fullName>
    </recommendedName>
</protein>
<evidence type="ECO:0000313" key="4">
    <source>
        <dbReference type="Proteomes" id="UP001604282"/>
    </source>
</evidence>
<feature type="region of interest" description="Disordered" evidence="1">
    <location>
        <begin position="261"/>
        <end position="377"/>
    </location>
</feature>
<keyword evidence="2" id="KW-0472">Membrane</keyword>
<accession>A0ABW7BQF6</accession>
<feature type="compositionally biased region" description="Basic and acidic residues" evidence="1">
    <location>
        <begin position="149"/>
        <end position="163"/>
    </location>
</feature>
<organism evidence="3 4">
    <name type="scientific">Streptomyces omiyaensis</name>
    <dbReference type="NCBI Taxonomy" id="68247"/>
    <lineage>
        <taxon>Bacteria</taxon>
        <taxon>Bacillati</taxon>
        <taxon>Actinomycetota</taxon>
        <taxon>Actinomycetes</taxon>
        <taxon>Kitasatosporales</taxon>
        <taxon>Streptomycetaceae</taxon>
        <taxon>Streptomyces</taxon>
    </lineage>
</organism>
<keyword evidence="4" id="KW-1185">Reference proteome</keyword>
<sequence>MADERYQWLDPEAAERLLRGEPVDPSARTAAAALAAALEAARASAAPAPGTPLAGEEAALGAFRAATAARAASAPGTTAPADLGKVRLVRAASAAGRPWGRSLRYGLAAALAAVTVGGVAVAAGTGVLPLVDKEPSRTVTAAETATPPDPREPTSGIERHPEPLRSPGPGTPAPGASPTGGPDGTTAAPRPRATPSAGDRTGARGTTPSARARPSGGEARLTACREYRTGRLDAAGRQRLSGALRAGETLRAYCDELLATGAEGNDSAGSGNGAGDDRKGDGTKDGSQDDSKDDGSKDDDPRGDDRRRDRDDGRGGDGSRDGAGPAGDGRERSDALNSSVPAPADSRRGPGRGAPGPKDRPRAKAGTRTGTTPLAGTARTAVAALALCPTGAPAPGV</sequence>